<sequence>MRIFVRRTGGFAGIERQAEVDTACRADAADWHALAEQALAGASPVPGTGVPDGFSYEVTVDGRTLHYADPTLTDAQRELVSRVLKEGA</sequence>
<keyword evidence="2" id="KW-1185">Reference proteome</keyword>
<dbReference type="STRING" id="1048205.AB852_31160"/>
<dbReference type="RefSeq" id="WP_073793641.1">
    <property type="nucleotide sequence ID" value="NZ_CP108638.1"/>
</dbReference>
<dbReference type="AlphaFoldDB" id="A0A1Q4UZI2"/>
<dbReference type="Proteomes" id="UP000186455">
    <property type="component" value="Unassembled WGS sequence"/>
</dbReference>
<keyword evidence="1" id="KW-0645">Protease</keyword>
<reference evidence="1 2" key="1">
    <citation type="submission" date="2015-06" db="EMBL/GenBank/DDBJ databases">
        <title>Cloning and characterization of the uncialamcin biosynthetic gene cluster.</title>
        <authorList>
            <person name="Yan X."/>
            <person name="Huang T."/>
            <person name="Ge H."/>
            <person name="Shen B."/>
        </authorList>
    </citation>
    <scope>NUCLEOTIDE SEQUENCE [LARGE SCALE GENOMIC DNA]</scope>
    <source>
        <strain evidence="1 2">DCA2648</strain>
    </source>
</reference>
<keyword evidence="1" id="KW-0378">Hydrolase</keyword>
<dbReference type="Pfam" id="PF20242">
    <property type="entry name" value="Emfourin"/>
    <property type="match status" value="1"/>
</dbReference>
<evidence type="ECO:0000313" key="1">
    <source>
        <dbReference type="EMBL" id="OKH90968.1"/>
    </source>
</evidence>
<proteinExistence type="predicted"/>
<dbReference type="InterPro" id="IPR049457">
    <property type="entry name" value="Emfourin"/>
</dbReference>
<organism evidence="1 2">
    <name type="scientific">Streptomyces uncialis</name>
    <dbReference type="NCBI Taxonomy" id="1048205"/>
    <lineage>
        <taxon>Bacteria</taxon>
        <taxon>Bacillati</taxon>
        <taxon>Actinomycetota</taxon>
        <taxon>Actinomycetes</taxon>
        <taxon>Kitasatosporales</taxon>
        <taxon>Streptomycetaceae</taxon>
        <taxon>Streptomyces</taxon>
    </lineage>
</organism>
<name>A0A1Q4UZI2_9ACTN</name>
<keyword evidence="1" id="KW-0482">Metalloprotease</keyword>
<protein>
    <submittedName>
        <fullName evidence="1">Metalloprotease</fullName>
    </submittedName>
</protein>
<accession>A0A1Q4UZI2</accession>
<dbReference type="GO" id="GO:0006508">
    <property type="term" value="P:proteolysis"/>
    <property type="evidence" value="ECO:0007669"/>
    <property type="project" value="UniProtKB-KW"/>
</dbReference>
<gene>
    <name evidence="1" type="ORF">AB852_31160</name>
</gene>
<dbReference type="EMBL" id="LFBV01000010">
    <property type="protein sequence ID" value="OKH90968.1"/>
    <property type="molecule type" value="Genomic_DNA"/>
</dbReference>
<evidence type="ECO:0000313" key="2">
    <source>
        <dbReference type="Proteomes" id="UP000186455"/>
    </source>
</evidence>
<dbReference type="GO" id="GO:0008237">
    <property type="term" value="F:metallopeptidase activity"/>
    <property type="evidence" value="ECO:0007669"/>
    <property type="project" value="UniProtKB-KW"/>
</dbReference>
<comment type="caution">
    <text evidence="1">The sequence shown here is derived from an EMBL/GenBank/DDBJ whole genome shotgun (WGS) entry which is preliminary data.</text>
</comment>
<dbReference type="GeneID" id="96795102"/>